<proteinExistence type="predicted"/>
<keyword evidence="3" id="KW-1185">Reference proteome</keyword>
<reference evidence="2" key="2">
    <citation type="submission" date="2020-09" db="EMBL/GenBank/DDBJ databases">
        <authorList>
            <person name="Sun Q."/>
            <person name="Ohkuma M."/>
        </authorList>
    </citation>
    <scope>NUCLEOTIDE SEQUENCE</scope>
    <source>
        <strain evidence="2">JCM 4346</strain>
    </source>
</reference>
<feature type="region of interest" description="Disordered" evidence="1">
    <location>
        <begin position="304"/>
        <end position="336"/>
    </location>
</feature>
<comment type="caution">
    <text evidence="2">The sequence shown here is derived from an EMBL/GenBank/DDBJ whole genome shotgun (WGS) entry which is preliminary data.</text>
</comment>
<dbReference type="Proteomes" id="UP000658320">
    <property type="component" value="Unassembled WGS sequence"/>
</dbReference>
<name>A0A918EZK4_9ACTN</name>
<protein>
    <submittedName>
        <fullName evidence="2">Uncharacterized protein</fullName>
    </submittedName>
</protein>
<accession>A0A918EZK4</accession>
<evidence type="ECO:0000313" key="2">
    <source>
        <dbReference type="EMBL" id="GGQ94179.1"/>
    </source>
</evidence>
<sequence>MGDLHRGAVDGEQPGLGEGGQGPLLVGAEVVPVGAAAGVRPLVPYLDQTQHQAAGGGPVRTGEVQIGAFGGLGDGAADAAGAVVSGDGQALPGPLLPGGEQCVGEQGQGAGIVSVTAGIEVVQEYVHQAGFQTQPGEFGRPADRLGEFAAAHAAQRDGVVQSGHQARVGQTVVDEVGAHGEDGERYGAQGVEEGGALRGVLAEAERLLQLVHDQQDPVRAGQWCAGADPLGEGFLGEGLLAHGFLAHGLLADGTLAHGFLAHGLLADGALAEGPLADGPLADGLLAPGLLAVVHGCGQRVGEGVDRSWPRGDHHALPVPAAQRSLRRPAQQTGPQQ</sequence>
<evidence type="ECO:0000256" key="1">
    <source>
        <dbReference type="SAM" id="MobiDB-lite"/>
    </source>
</evidence>
<feature type="compositionally biased region" description="Basic and acidic residues" evidence="1">
    <location>
        <begin position="304"/>
        <end position="315"/>
    </location>
</feature>
<feature type="region of interest" description="Disordered" evidence="1">
    <location>
        <begin position="1"/>
        <end position="21"/>
    </location>
</feature>
<gene>
    <name evidence="2" type="ORF">GCM10010251_06250</name>
</gene>
<dbReference type="AlphaFoldDB" id="A0A918EZK4"/>
<organism evidence="2 3">
    <name type="scientific">Streptomyces aurantiogriseus</name>
    <dbReference type="NCBI Taxonomy" id="66870"/>
    <lineage>
        <taxon>Bacteria</taxon>
        <taxon>Bacillati</taxon>
        <taxon>Actinomycetota</taxon>
        <taxon>Actinomycetes</taxon>
        <taxon>Kitasatosporales</taxon>
        <taxon>Streptomycetaceae</taxon>
        <taxon>Streptomyces</taxon>
    </lineage>
</organism>
<reference evidence="2" key="1">
    <citation type="journal article" date="2014" name="Int. J. Syst. Evol. Microbiol.">
        <title>Complete genome sequence of Corynebacterium casei LMG S-19264T (=DSM 44701T), isolated from a smear-ripened cheese.</title>
        <authorList>
            <consortium name="US DOE Joint Genome Institute (JGI-PGF)"/>
            <person name="Walter F."/>
            <person name="Albersmeier A."/>
            <person name="Kalinowski J."/>
            <person name="Ruckert C."/>
        </authorList>
    </citation>
    <scope>NUCLEOTIDE SEQUENCE</scope>
    <source>
        <strain evidence="2">JCM 4346</strain>
    </source>
</reference>
<dbReference type="EMBL" id="BMSX01000001">
    <property type="protein sequence ID" value="GGQ94179.1"/>
    <property type="molecule type" value="Genomic_DNA"/>
</dbReference>
<evidence type="ECO:0000313" key="3">
    <source>
        <dbReference type="Proteomes" id="UP000658320"/>
    </source>
</evidence>